<name>A0A540MFV2_MALBA</name>
<dbReference type="AlphaFoldDB" id="A0A540MFV2"/>
<evidence type="ECO:0000313" key="2">
    <source>
        <dbReference type="EMBL" id="TQD97626.1"/>
    </source>
</evidence>
<reference evidence="2 3" key="1">
    <citation type="journal article" date="2019" name="G3 (Bethesda)">
        <title>Sequencing of a Wild Apple (Malus baccata) Genome Unravels the Differences Between Cultivated and Wild Apple Species Regarding Disease Resistance and Cold Tolerance.</title>
        <authorList>
            <person name="Chen X."/>
        </authorList>
    </citation>
    <scope>NUCLEOTIDE SEQUENCE [LARGE SCALE GENOMIC DNA]</scope>
    <source>
        <strain evidence="3">cv. Shandingzi</strain>
        <tissue evidence="2">Leaves</tissue>
    </source>
</reference>
<keyword evidence="3" id="KW-1185">Reference proteome</keyword>
<proteinExistence type="predicted"/>
<feature type="region of interest" description="Disordered" evidence="1">
    <location>
        <begin position="24"/>
        <end position="44"/>
    </location>
</feature>
<protein>
    <submittedName>
        <fullName evidence="2">Uncharacterized protein</fullName>
    </submittedName>
</protein>
<comment type="caution">
    <text evidence="2">The sequence shown here is derived from an EMBL/GenBank/DDBJ whole genome shotgun (WGS) entry which is preliminary data.</text>
</comment>
<accession>A0A540MFV2</accession>
<sequence length="87" mass="8556">MVITTFEAVVVAFDFSFITGLEEEATNGSQKSHMDEGGGGGGGARVVEGVVEIVHKSELELSGGGGGGSCGVGGVCSGGGCDLINYD</sequence>
<evidence type="ECO:0000256" key="1">
    <source>
        <dbReference type="SAM" id="MobiDB-lite"/>
    </source>
</evidence>
<dbReference type="EMBL" id="VIEB01000268">
    <property type="protein sequence ID" value="TQD97626.1"/>
    <property type="molecule type" value="Genomic_DNA"/>
</dbReference>
<dbReference type="Proteomes" id="UP000315295">
    <property type="component" value="Unassembled WGS sequence"/>
</dbReference>
<organism evidence="2 3">
    <name type="scientific">Malus baccata</name>
    <name type="common">Siberian crab apple</name>
    <name type="synonym">Pyrus baccata</name>
    <dbReference type="NCBI Taxonomy" id="106549"/>
    <lineage>
        <taxon>Eukaryota</taxon>
        <taxon>Viridiplantae</taxon>
        <taxon>Streptophyta</taxon>
        <taxon>Embryophyta</taxon>
        <taxon>Tracheophyta</taxon>
        <taxon>Spermatophyta</taxon>
        <taxon>Magnoliopsida</taxon>
        <taxon>eudicotyledons</taxon>
        <taxon>Gunneridae</taxon>
        <taxon>Pentapetalae</taxon>
        <taxon>rosids</taxon>
        <taxon>fabids</taxon>
        <taxon>Rosales</taxon>
        <taxon>Rosaceae</taxon>
        <taxon>Amygdaloideae</taxon>
        <taxon>Maleae</taxon>
        <taxon>Malus</taxon>
    </lineage>
</organism>
<evidence type="ECO:0000313" key="3">
    <source>
        <dbReference type="Proteomes" id="UP000315295"/>
    </source>
</evidence>
<gene>
    <name evidence="2" type="ORF">C1H46_016800</name>
</gene>